<dbReference type="Proteomes" id="UP000053263">
    <property type="component" value="Unassembled WGS sequence"/>
</dbReference>
<sequence>MASSGSSERAPKRPRTDEPVDEHLANSGPTNSSTVWFDDGSIVLQAENTRFRVHRTVMALNSPIFEDMLNIGQSRGEESVEDCPLVVLHDSAKDLETVLRALYDRRYFDDDKDQPFDTIASILRVSKKYDIQHLYEKALEYLTAEFPGTLDDWDSRSIRIPSFNNGHYFDVINLARELTLPIILPAAFYLCLQRYSCEQILGGIPNRTAGEVIRLSPSDQKVAIVGMRQVVCASAATTFEWLGQHHEVEGCSNRIACADAFHMTSHSIWKPFPSYAALCIWDVEWGKDMCKKCVAFAKRRHSKGREFFWTRLPECFDLPPWADS</sequence>
<organism evidence="3 4">
    <name type="scientific">Plicaturopsis crispa FD-325 SS-3</name>
    <dbReference type="NCBI Taxonomy" id="944288"/>
    <lineage>
        <taxon>Eukaryota</taxon>
        <taxon>Fungi</taxon>
        <taxon>Dikarya</taxon>
        <taxon>Basidiomycota</taxon>
        <taxon>Agaricomycotina</taxon>
        <taxon>Agaricomycetes</taxon>
        <taxon>Agaricomycetidae</taxon>
        <taxon>Amylocorticiales</taxon>
        <taxon>Amylocorticiaceae</taxon>
        <taxon>Plicatura</taxon>
        <taxon>Plicaturopsis crispa</taxon>
    </lineage>
</organism>
<dbReference type="OrthoDB" id="3893071at2759"/>
<dbReference type="InterPro" id="IPR000210">
    <property type="entry name" value="BTB/POZ_dom"/>
</dbReference>
<gene>
    <name evidence="3" type="ORF">PLICRDRAFT_118796</name>
</gene>
<dbReference type="CDD" id="cd18186">
    <property type="entry name" value="BTB_POZ_ZBTB_KLHL-like"/>
    <property type="match status" value="1"/>
</dbReference>
<dbReference type="SUPFAM" id="SSF54695">
    <property type="entry name" value="POZ domain"/>
    <property type="match status" value="1"/>
</dbReference>
<dbReference type="HOGENOM" id="CLU_033082_3_2_1"/>
<evidence type="ECO:0000256" key="1">
    <source>
        <dbReference type="SAM" id="MobiDB-lite"/>
    </source>
</evidence>
<dbReference type="InterPro" id="IPR011333">
    <property type="entry name" value="SKP1/BTB/POZ_sf"/>
</dbReference>
<feature type="domain" description="BTB" evidence="2">
    <location>
        <begin position="38"/>
        <end position="111"/>
    </location>
</feature>
<dbReference type="Gene3D" id="3.30.710.10">
    <property type="entry name" value="Potassium Channel Kv1.1, Chain A"/>
    <property type="match status" value="1"/>
</dbReference>
<keyword evidence="4" id="KW-1185">Reference proteome</keyword>
<dbReference type="EMBL" id="KN832573">
    <property type="protein sequence ID" value="KII84010.1"/>
    <property type="molecule type" value="Genomic_DNA"/>
</dbReference>
<proteinExistence type="predicted"/>
<dbReference type="AlphaFoldDB" id="A0A0C9SWX8"/>
<dbReference type="Pfam" id="PF00651">
    <property type="entry name" value="BTB"/>
    <property type="match status" value="1"/>
</dbReference>
<feature type="compositionally biased region" description="Basic and acidic residues" evidence="1">
    <location>
        <begin position="9"/>
        <end position="24"/>
    </location>
</feature>
<feature type="region of interest" description="Disordered" evidence="1">
    <location>
        <begin position="1"/>
        <end position="32"/>
    </location>
</feature>
<evidence type="ECO:0000259" key="2">
    <source>
        <dbReference type="PROSITE" id="PS50097"/>
    </source>
</evidence>
<protein>
    <recommendedName>
        <fullName evidence="2">BTB domain-containing protein</fullName>
    </recommendedName>
</protein>
<name>A0A0C9SWX8_PLICR</name>
<dbReference type="PROSITE" id="PS50097">
    <property type="entry name" value="BTB"/>
    <property type="match status" value="1"/>
</dbReference>
<reference evidence="3 4" key="1">
    <citation type="submission" date="2014-06" db="EMBL/GenBank/DDBJ databases">
        <title>Evolutionary Origins and Diversification of the Mycorrhizal Mutualists.</title>
        <authorList>
            <consortium name="DOE Joint Genome Institute"/>
            <consortium name="Mycorrhizal Genomics Consortium"/>
            <person name="Kohler A."/>
            <person name="Kuo A."/>
            <person name="Nagy L.G."/>
            <person name="Floudas D."/>
            <person name="Copeland A."/>
            <person name="Barry K.W."/>
            <person name="Cichocki N."/>
            <person name="Veneault-Fourrey C."/>
            <person name="LaButti K."/>
            <person name="Lindquist E.A."/>
            <person name="Lipzen A."/>
            <person name="Lundell T."/>
            <person name="Morin E."/>
            <person name="Murat C."/>
            <person name="Riley R."/>
            <person name="Ohm R."/>
            <person name="Sun H."/>
            <person name="Tunlid A."/>
            <person name="Henrissat B."/>
            <person name="Grigoriev I.V."/>
            <person name="Hibbett D.S."/>
            <person name="Martin F."/>
        </authorList>
    </citation>
    <scope>NUCLEOTIDE SEQUENCE [LARGE SCALE GENOMIC DNA]</scope>
    <source>
        <strain evidence="3 4">FD-325 SS-3</strain>
    </source>
</reference>
<accession>A0A0C9SWX8</accession>
<evidence type="ECO:0000313" key="3">
    <source>
        <dbReference type="EMBL" id="KII84010.1"/>
    </source>
</evidence>
<dbReference type="SMART" id="SM00225">
    <property type="entry name" value="BTB"/>
    <property type="match status" value="1"/>
</dbReference>
<evidence type="ECO:0000313" key="4">
    <source>
        <dbReference type="Proteomes" id="UP000053263"/>
    </source>
</evidence>